<dbReference type="Pfam" id="PF02092">
    <property type="entry name" value="tRNA_synt_2f"/>
    <property type="match status" value="1"/>
</dbReference>
<dbReference type="RefSeq" id="WP_088559938.1">
    <property type="nucleotide sequence ID" value="NZ_FYEH01000002.1"/>
</dbReference>
<dbReference type="GO" id="GO:0005829">
    <property type="term" value="C:cytosol"/>
    <property type="evidence" value="ECO:0007669"/>
    <property type="project" value="TreeGrafter"/>
</dbReference>
<evidence type="ECO:0000256" key="6">
    <source>
        <dbReference type="ARBA" id="ARBA00022741"/>
    </source>
</evidence>
<evidence type="ECO:0000256" key="11">
    <source>
        <dbReference type="HAMAP-Rule" id="MF_00255"/>
    </source>
</evidence>
<comment type="similarity">
    <text evidence="2 11">Belongs to the class-II aminoacyl-tRNA synthetase family.</text>
</comment>
<dbReference type="GO" id="GO:0004820">
    <property type="term" value="F:glycine-tRNA ligase activity"/>
    <property type="evidence" value="ECO:0007669"/>
    <property type="project" value="UniProtKB-UniRule"/>
</dbReference>
<dbReference type="GO" id="GO:0004814">
    <property type="term" value="F:arginine-tRNA ligase activity"/>
    <property type="evidence" value="ECO:0007669"/>
    <property type="project" value="InterPro"/>
</dbReference>
<keyword evidence="8 11" id="KW-0648">Protein biosynthesis</keyword>
<keyword evidence="4 11" id="KW-0963">Cytoplasm</keyword>
<dbReference type="InterPro" id="IPR015944">
    <property type="entry name" value="Gly-tRNA-synth_bsu"/>
</dbReference>
<evidence type="ECO:0000256" key="8">
    <source>
        <dbReference type="ARBA" id="ARBA00022917"/>
    </source>
</evidence>
<evidence type="ECO:0000256" key="4">
    <source>
        <dbReference type="ARBA" id="ARBA00022490"/>
    </source>
</evidence>
<evidence type="ECO:0000256" key="5">
    <source>
        <dbReference type="ARBA" id="ARBA00022598"/>
    </source>
</evidence>
<comment type="subunit">
    <text evidence="3 11">Tetramer of two alpha and two beta subunits.</text>
</comment>
<protein>
    <recommendedName>
        <fullName evidence="11">Glycine--tRNA ligase beta subunit</fullName>
        <ecNumber evidence="11">6.1.1.14</ecNumber>
    </recommendedName>
    <alternativeName>
        <fullName evidence="11">Glycyl-tRNA synthetase beta subunit</fullName>
        <shortName evidence="11">GlyRS</shortName>
    </alternativeName>
</protein>
<keyword evidence="14" id="KW-1185">Reference proteome</keyword>
<sequence>MADLLLELFSEEIPARMQMRAAQDLAELLGQALTEAGLAPAGEIRHYATPRRLTVFVPGLPERQANRSIERKGPRADAPAAAREGFLRSLPAGAFTIEERADKKGGATLFALVQEQGRATRDFLSSLLPELLGRLPWPKSMRWGKGETRWVRPLHAILCTLAGETITFGFAGLRSGPTTRGHRFMAPDVLELRTFETYVPTLRAAKVMLDPAERREVIEQRSKALAVGQGLRLKHDPGLLDELAGLVEWPVPLLGRIDSTFMQLPQEVLVTSMREHQRYLAVEDDQGNLAPFFITVANIEARDGGAAIIAGNERVLRARLWDASFFWEQDRTRRLEQGLSRLENTVFHAELGSQGERVRRLTRLVEALCDHVPGADLALAQRAAQLAKADLVSGMVGEFPELQGIMGGYYALEQGESEPVVRAIAEHYLPKGPEDACPTAPVSVVLALADRLDQLVGFFARGIKPTGSKDPFALRRAALGVIRLVLENGLRLPLRSVIQASLFGYGRQLETVDGKALEEDLLGFFADRLKVHLRNEGVRHDLLTAVFAGSADDDLVRLITKVKALQAFLDTDDGRNLLAGYRRAANIVSIEEKKDKRRFADVPNAELAREPAERRLIESLAAAKLSIERAEALEDFNAAMATVAGLRQPIDNFFQAVMVNVPDPPVRENRLRLLAAIRASLGRIADFSVIGDS</sequence>
<dbReference type="EC" id="6.1.1.14" evidence="11"/>
<dbReference type="PANTHER" id="PTHR30075">
    <property type="entry name" value="GLYCYL-TRNA SYNTHETASE"/>
    <property type="match status" value="1"/>
</dbReference>
<gene>
    <name evidence="11" type="primary">glyS</name>
    <name evidence="13" type="ORF">SAMN07250955_10251</name>
</gene>
<evidence type="ECO:0000256" key="10">
    <source>
        <dbReference type="ARBA" id="ARBA00047937"/>
    </source>
</evidence>
<accession>A0A212QNG5</accession>
<dbReference type="Proteomes" id="UP000197065">
    <property type="component" value="Unassembled WGS sequence"/>
</dbReference>
<dbReference type="HAMAP" id="MF_00255">
    <property type="entry name" value="Gly_tRNA_synth_beta"/>
    <property type="match status" value="1"/>
</dbReference>
<evidence type="ECO:0000313" key="14">
    <source>
        <dbReference type="Proteomes" id="UP000197065"/>
    </source>
</evidence>
<evidence type="ECO:0000259" key="12">
    <source>
        <dbReference type="Pfam" id="PF05746"/>
    </source>
</evidence>
<dbReference type="AlphaFoldDB" id="A0A212QNG5"/>
<evidence type="ECO:0000256" key="3">
    <source>
        <dbReference type="ARBA" id="ARBA00011209"/>
    </source>
</evidence>
<evidence type="ECO:0000256" key="7">
    <source>
        <dbReference type="ARBA" id="ARBA00022840"/>
    </source>
</evidence>
<keyword evidence="5 11" id="KW-0436">Ligase</keyword>
<keyword evidence="9 11" id="KW-0030">Aminoacyl-tRNA synthetase</keyword>
<evidence type="ECO:0000256" key="2">
    <source>
        <dbReference type="ARBA" id="ARBA00008226"/>
    </source>
</evidence>
<dbReference type="InterPro" id="IPR006194">
    <property type="entry name" value="Gly-tRNA-synth_heterodimer"/>
</dbReference>
<feature type="domain" description="DALR anticodon binding" evidence="12">
    <location>
        <begin position="585"/>
        <end position="681"/>
    </location>
</feature>
<dbReference type="PANTHER" id="PTHR30075:SF2">
    <property type="entry name" value="GLYCINE--TRNA LIGASE, CHLOROPLASTIC_MITOCHONDRIAL 2"/>
    <property type="match status" value="1"/>
</dbReference>
<organism evidence="13 14">
    <name type="scientific">Arboricoccus pini</name>
    <dbReference type="NCBI Taxonomy" id="1963835"/>
    <lineage>
        <taxon>Bacteria</taxon>
        <taxon>Pseudomonadati</taxon>
        <taxon>Pseudomonadota</taxon>
        <taxon>Alphaproteobacteria</taxon>
        <taxon>Geminicoccales</taxon>
        <taxon>Geminicoccaceae</taxon>
        <taxon>Arboricoccus</taxon>
    </lineage>
</organism>
<dbReference type="GO" id="GO:0005524">
    <property type="term" value="F:ATP binding"/>
    <property type="evidence" value="ECO:0007669"/>
    <property type="project" value="UniProtKB-UniRule"/>
</dbReference>
<dbReference type="PROSITE" id="PS50861">
    <property type="entry name" value="AA_TRNA_LIGASE_II_GLYAB"/>
    <property type="match status" value="1"/>
</dbReference>
<keyword evidence="7 11" id="KW-0067">ATP-binding</keyword>
<dbReference type="InterPro" id="IPR008909">
    <property type="entry name" value="DALR_anticod-bd"/>
</dbReference>
<evidence type="ECO:0000256" key="1">
    <source>
        <dbReference type="ARBA" id="ARBA00004496"/>
    </source>
</evidence>
<dbReference type="EMBL" id="FYEH01000002">
    <property type="protein sequence ID" value="SNB60771.1"/>
    <property type="molecule type" value="Genomic_DNA"/>
</dbReference>
<dbReference type="NCBIfam" id="TIGR00211">
    <property type="entry name" value="glyS"/>
    <property type="match status" value="1"/>
</dbReference>
<evidence type="ECO:0000256" key="9">
    <source>
        <dbReference type="ARBA" id="ARBA00023146"/>
    </source>
</evidence>
<dbReference type="OrthoDB" id="9775440at2"/>
<proteinExistence type="inferred from homology"/>
<dbReference type="Pfam" id="PF05746">
    <property type="entry name" value="DALR_1"/>
    <property type="match status" value="1"/>
</dbReference>
<dbReference type="GO" id="GO:0006420">
    <property type="term" value="P:arginyl-tRNA aminoacylation"/>
    <property type="evidence" value="ECO:0007669"/>
    <property type="project" value="InterPro"/>
</dbReference>
<comment type="subcellular location">
    <subcellularLocation>
        <location evidence="1 11">Cytoplasm</location>
    </subcellularLocation>
</comment>
<name>A0A212QNG5_9PROT</name>
<dbReference type="SUPFAM" id="SSF109604">
    <property type="entry name" value="HD-domain/PDEase-like"/>
    <property type="match status" value="1"/>
</dbReference>
<comment type="catalytic activity">
    <reaction evidence="10 11">
        <text>tRNA(Gly) + glycine + ATP = glycyl-tRNA(Gly) + AMP + diphosphate</text>
        <dbReference type="Rhea" id="RHEA:16013"/>
        <dbReference type="Rhea" id="RHEA-COMP:9664"/>
        <dbReference type="Rhea" id="RHEA-COMP:9683"/>
        <dbReference type="ChEBI" id="CHEBI:30616"/>
        <dbReference type="ChEBI" id="CHEBI:33019"/>
        <dbReference type="ChEBI" id="CHEBI:57305"/>
        <dbReference type="ChEBI" id="CHEBI:78442"/>
        <dbReference type="ChEBI" id="CHEBI:78522"/>
        <dbReference type="ChEBI" id="CHEBI:456215"/>
        <dbReference type="EC" id="6.1.1.14"/>
    </reaction>
</comment>
<keyword evidence="6 11" id="KW-0547">Nucleotide-binding</keyword>
<dbReference type="PRINTS" id="PR01045">
    <property type="entry name" value="TRNASYNTHGB"/>
</dbReference>
<dbReference type="GO" id="GO:0006426">
    <property type="term" value="P:glycyl-tRNA aminoacylation"/>
    <property type="evidence" value="ECO:0007669"/>
    <property type="project" value="UniProtKB-UniRule"/>
</dbReference>
<reference evidence="13 14" key="1">
    <citation type="submission" date="2017-06" db="EMBL/GenBank/DDBJ databases">
        <authorList>
            <person name="Kim H.J."/>
            <person name="Triplett B.A."/>
        </authorList>
    </citation>
    <scope>NUCLEOTIDE SEQUENCE [LARGE SCALE GENOMIC DNA]</scope>
    <source>
        <strain evidence="13 14">B29T1</strain>
    </source>
</reference>
<evidence type="ECO:0000313" key="13">
    <source>
        <dbReference type="EMBL" id="SNB60771.1"/>
    </source>
</evidence>